<reference evidence="10" key="2">
    <citation type="submission" date="2023-01" db="EMBL/GenBank/DDBJ databases">
        <authorList>
            <person name="Sun Q."/>
            <person name="Evtushenko L."/>
        </authorList>
    </citation>
    <scope>NUCLEOTIDE SEQUENCE</scope>
    <source>
        <strain evidence="10">VKM B-2347</strain>
    </source>
</reference>
<feature type="region of interest" description="Disordered" evidence="5">
    <location>
        <begin position="1"/>
        <end position="25"/>
    </location>
</feature>
<dbReference type="Pfam" id="PF02518">
    <property type="entry name" value="HATPase_c"/>
    <property type="match status" value="1"/>
</dbReference>
<sequence>MSSASPAITRPGDDAARAHGDGEADLRSQLAESGSWLEALSEASPQIVWSARSDGAPDYFNARWRAYTGMAPEEAAGDAWMAYIHPDDLPETLARWNRSIATGEPFAMEYRLRGRGRTWRWFLGQAWPRRDASGAVERWFGVATDIDDVARHGVELERLVAQRTADLDRANQRVAAEAAGRRDEASARRDVDALYAAYIDNTPDGVFVVSVSPRGQIVAETLNRVLEAALEVRRERVQGLKLGDFIPTDMARTLCEKIAECVSSGAPLRYEETAEIGGASRVFEVTLAPVAAMDGVGIRVVGSARDLTERREAEQQLRQAQKMEAVGQLTGGIAHDFNNLLQVVKGNLDLLRHELGTTATPAIEKRLRDAMAGAERGAKLTRQLLAFSRRQPLAPKPTDVGALVVSMTDLLDRTLGETIEVTIEREEGDWCALVDPAQLENAVLNLAINARDAMPEGGALAIAVRNVASGAGDVIEIAVSDRGAGMTPAVLARVFEPFFSTKPEGRGTGLGLPQVQGFIEQSNGGIAIESAPGEGTTVRLSLPRSEAAAAPAEDELPQLAETRGRGERILVVEDDDAVRSAVADLLATLGYAVVSAADTTEAARLLDSGEPFDLLLSDVVMPGTPTPPDLALSARLARPELKVLFMSGYAEDAIVHHGRVDPDVHLIEKPYRKEALALKLRQLLDGRPRATAAGRPPRVLVVEDEPLIAMGIADLLASFGYEVIEAANAARAKAALEQPEPIDVVLTDLGLPDMDGEALAEWIRGRKPGIPIVFSTGRNDFQAPPLLTAGGPVFVVTKPFDSQTLRRTLDACAPVAA</sequence>
<proteinExistence type="predicted"/>
<dbReference type="PANTHER" id="PTHR43065">
    <property type="entry name" value="SENSOR HISTIDINE KINASE"/>
    <property type="match status" value="1"/>
</dbReference>
<feature type="modified residue" description="4-aspartylphosphate" evidence="4">
    <location>
        <position position="618"/>
    </location>
</feature>
<dbReference type="GO" id="GO:0000155">
    <property type="term" value="F:phosphorelay sensor kinase activity"/>
    <property type="evidence" value="ECO:0007669"/>
    <property type="project" value="InterPro"/>
</dbReference>
<dbReference type="PANTHER" id="PTHR43065:SF49">
    <property type="entry name" value="HISTIDINE KINASE"/>
    <property type="match status" value="1"/>
</dbReference>
<evidence type="ECO:0000313" key="10">
    <source>
        <dbReference type="EMBL" id="GLK68665.1"/>
    </source>
</evidence>
<dbReference type="SMART" id="SM00448">
    <property type="entry name" value="REC"/>
    <property type="match status" value="2"/>
</dbReference>
<comment type="catalytic activity">
    <reaction evidence="1">
        <text>ATP + protein L-histidine = ADP + protein N-phospho-L-histidine.</text>
        <dbReference type="EC" id="2.7.13.3"/>
    </reaction>
</comment>
<name>A0A9W6MWA9_9HYPH</name>
<dbReference type="InterPro" id="IPR001610">
    <property type="entry name" value="PAC"/>
</dbReference>
<dbReference type="SMART" id="SM00388">
    <property type="entry name" value="HisKA"/>
    <property type="match status" value="1"/>
</dbReference>
<dbReference type="NCBIfam" id="TIGR00229">
    <property type="entry name" value="sensory_box"/>
    <property type="match status" value="2"/>
</dbReference>
<dbReference type="InterPro" id="IPR011006">
    <property type="entry name" value="CheY-like_superfamily"/>
</dbReference>
<feature type="domain" description="PAC" evidence="9">
    <location>
        <begin position="264"/>
        <end position="319"/>
    </location>
</feature>
<dbReference type="PROSITE" id="PS50113">
    <property type="entry name" value="PAC"/>
    <property type="match status" value="2"/>
</dbReference>
<evidence type="ECO:0000259" key="9">
    <source>
        <dbReference type="PROSITE" id="PS50113"/>
    </source>
</evidence>
<dbReference type="Gene3D" id="3.30.450.20">
    <property type="entry name" value="PAS domain"/>
    <property type="match status" value="2"/>
</dbReference>
<dbReference type="InterPro" id="IPR004358">
    <property type="entry name" value="Sig_transdc_His_kin-like_C"/>
</dbReference>
<evidence type="ECO:0000256" key="4">
    <source>
        <dbReference type="PROSITE-ProRule" id="PRU00169"/>
    </source>
</evidence>
<feature type="domain" description="Response regulatory" evidence="7">
    <location>
        <begin position="568"/>
        <end position="684"/>
    </location>
</feature>
<dbReference type="Pfam" id="PF08448">
    <property type="entry name" value="PAS_4"/>
    <property type="match status" value="1"/>
</dbReference>
<dbReference type="InterPro" id="IPR005467">
    <property type="entry name" value="His_kinase_dom"/>
</dbReference>
<dbReference type="InterPro" id="IPR013656">
    <property type="entry name" value="PAS_4"/>
</dbReference>
<dbReference type="SMART" id="SM00387">
    <property type="entry name" value="HATPase_c"/>
    <property type="match status" value="1"/>
</dbReference>
<organism evidence="10 11">
    <name type="scientific">Hansschlegelia plantiphila</name>
    <dbReference type="NCBI Taxonomy" id="374655"/>
    <lineage>
        <taxon>Bacteria</taxon>
        <taxon>Pseudomonadati</taxon>
        <taxon>Pseudomonadota</taxon>
        <taxon>Alphaproteobacteria</taxon>
        <taxon>Hyphomicrobiales</taxon>
        <taxon>Methylopilaceae</taxon>
        <taxon>Hansschlegelia</taxon>
    </lineage>
</organism>
<dbReference type="InterPro" id="IPR000014">
    <property type="entry name" value="PAS"/>
</dbReference>
<dbReference type="InterPro" id="IPR013655">
    <property type="entry name" value="PAS_fold_3"/>
</dbReference>
<dbReference type="SUPFAM" id="SSF52172">
    <property type="entry name" value="CheY-like"/>
    <property type="match status" value="2"/>
</dbReference>
<dbReference type="Pfam" id="PF00072">
    <property type="entry name" value="Response_reg"/>
    <property type="match status" value="2"/>
</dbReference>
<dbReference type="EMBL" id="BSFI01000008">
    <property type="protein sequence ID" value="GLK68665.1"/>
    <property type="molecule type" value="Genomic_DNA"/>
</dbReference>
<dbReference type="InterPro" id="IPR003594">
    <property type="entry name" value="HATPase_dom"/>
</dbReference>
<dbReference type="Gene3D" id="3.30.565.10">
    <property type="entry name" value="Histidine kinase-like ATPase, C-terminal domain"/>
    <property type="match status" value="1"/>
</dbReference>
<evidence type="ECO:0000259" key="7">
    <source>
        <dbReference type="PROSITE" id="PS50110"/>
    </source>
</evidence>
<evidence type="ECO:0000256" key="1">
    <source>
        <dbReference type="ARBA" id="ARBA00000085"/>
    </source>
</evidence>
<protein>
    <recommendedName>
        <fullName evidence="2">histidine kinase</fullName>
        <ecNumber evidence="2">2.7.13.3</ecNumber>
    </recommendedName>
</protein>
<dbReference type="InterPro" id="IPR001789">
    <property type="entry name" value="Sig_transdc_resp-reg_receiver"/>
</dbReference>
<evidence type="ECO:0000313" key="11">
    <source>
        <dbReference type="Proteomes" id="UP001143372"/>
    </source>
</evidence>
<dbReference type="CDD" id="cd00082">
    <property type="entry name" value="HisKA"/>
    <property type="match status" value="1"/>
</dbReference>
<evidence type="ECO:0000259" key="6">
    <source>
        <dbReference type="PROSITE" id="PS50109"/>
    </source>
</evidence>
<feature type="compositionally biased region" description="Basic and acidic residues" evidence="5">
    <location>
        <begin position="11"/>
        <end position="25"/>
    </location>
</feature>
<dbReference type="Proteomes" id="UP001143372">
    <property type="component" value="Unassembled WGS sequence"/>
</dbReference>
<dbReference type="SUPFAM" id="SSF55874">
    <property type="entry name" value="ATPase domain of HSP90 chaperone/DNA topoisomerase II/histidine kinase"/>
    <property type="match status" value="1"/>
</dbReference>
<comment type="caution">
    <text evidence="10">The sequence shown here is derived from an EMBL/GenBank/DDBJ whole genome shotgun (WGS) entry which is preliminary data.</text>
</comment>
<evidence type="ECO:0000259" key="8">
    <source>
        <dbReference type="PROSITE" id="PS50112"/>
    </source>
</evidence>
<keyword evidence="3 4" id="KW-0597">Phosphoprotein</keyword>
<dbReference type="SUPFAM" id="SSF55785">
    <property type="entry name" value="PYP-like sensor domain (PAS domain)"/>
    <property type="match status" value="2"/>
</dbReference>
<dbReference type="Gene3D" id="1.10.287.130">
    <property type="match status" value="1"/>
</dbReference>
<dbReference type="Pfam" id="PF08447">
    <property type="entry name" value="PAS_3"/>
    <property type="match status" value="1"/>
</dbReference>
<feature type="modified residue" description="4-aspartylphosphate" evidence="4">
    <location>
        <position position="748"/>
    </location>
</feature>
<dbReference type="PROSITE" id="PS50110">
    <property type="entry name" value="RESPONSE_REGULATORY"/>
    <property type="match status" value="2"/>
</dbReference>
<keyword evidence="11" id="KW-1185">Reference proteome</keyword>
<accession>A0A9W6MWA9</accession>
<dbReference type="PROSITE" id="PS50109">
    <property type="entry name" value="HIS_KIN"/>
    <property type="match status" value="1"/>
</dbReference>
<dbReference type="PRINTS" id="PR00344">
    <property type="entry name" value="BCTRLSENSOR"/>
</dbReference>
<dbReference type="Gene3D" id="3.40.50.2300">
    <property type="match status" value="2"/>
</dbReference>
<gene>
    <name evidence="10" type="ORF">GCM10008179_23030</name>
</gene>
<dbReference type="AlphaFoldDB" id="A0A9W6MWA9"/>
<dbReference type="CDD" id="cd00156">
    <property type="entry name" value="REC"/>
    <property type="match status" value="1"/>
</dbReference>
<dbReference type="InterPro" id="IPR036890">
    <property type="entry name" value="HATPase_C_sf"/>
</dbReference>
<dbReference type="SMART" id="SM00086">
    <property type="entry name" value="PAC"/>
    <property type="match status" value="2"/>
</dbReference>
<feature type="domain" description="Response regulatory" evidence="7">
    <location>
        <begin position="698"/>
        <end position="813"/>
    </location>
</feature>
<dbReference type="InterPro" id="IPR036097">
    <property type="entry name" value="HisK_dim/P_sf"/>
</dbReference>
<reference evidence="10" key="1">
    <citation type="journal article" date="2014" name="Int. J. Syst. Evol. Microbiol.">
        <title>Complete genome sequence of Corynebacterium casei LMG S-19264T (=DSM 44701T), isolated from a smear-ripened cheese.</title>
        <authorList>
            <consortium name="US DOE Joint Genome Institute (JGI-PGF)"/>
            <person name="Walter F."/>
            <person name="Albersmeier A."/>
            <person name="Kalinowski J."/>
            <person name="Ruckert C."/>
        </authorList>
    </citation>
    <scope>NUCLEOTIDE SEQUENCE</scope>
    <source>
        <strain evidence="10">VKM B-2347</strain>
    </source>
</reference>
<dbReference type="InterPro" id="IPR003661">
    <property type="entry name" value="HisK_dim/P_dom"/>
</dbReference>
<dbReference type="PROSITE" id="PS50112">
    <property type="entry name" value="PAS"/>
    <property type="match status" value="1"/>
</dbReference>
<dbReference type="CDD" id="cd00130">
    <property type="entry name" value="PAS"/>
    <property type="match status" value="1"/>
</dbReference>
<evidence type="ECO:0000256" key="3">
    <source>
        <dbReference type="ARBA" id="ARBA00022553"/>
    </source>
</evidence>
<feature type="domain" description="PAC" evidence="9">
    <location>
        <begin position="106"/>
        <end position="158"/>
    </location>
</feature>
<dbReference type="InterPro" id="IPR035965">
    <property type="entry name" value="PAS-like_dom_sf"/>
</dbReference>
<dbReference type="EC" id="2.7.13.3" evidence="2"/>
<evidence type="ECO:0000256" key="5">
    <source>
        <dbReference type="SAM" id="MobiDB-lite"/>
    </source>
</evidence>
<dbReference type="FunFam" id="3.30.450.20:FF:000099">
    <property type="entry name" value="Sensory box sensor histidine kinase"/>
    <property type="match status" value="1"/>
</dbReference>
<feature type="domain" description="Histidine kinase" evidence="6">
    <location>
        <begin position="332"/>
        <end position="546"/>
    </location>
</feature>
<dbReference type="RefSeq" id="WP_271168893.1">
    <property type="nucleotide sequence ID" value="NZ_BSFI01000008.1"/>
</dbReference>
<dbReference type="SMART" id="SM00091">
    <property type="entry name" value="PAS"/>
    <property type="match status" value="2"/>
</dbReference>
<dbReference type="SUPFAM" id="SSF47384">
    <property type="entry name" value="Homodimeric domain of signal transducing histidine kinase"/>
    <property type="match status" value="1"/>
</dbReference>
<feature type="domain" description="PAS" evidence="8">
    <location>
        <begin position="33"/>
        <end position="103"/>
    </location>
</feature>
<evidence type="ECO:0000256" key="2">
    <source>
        <dbReference type="ARBA" id="ARBA00012438"/>
    </source>
</evidence>
<dbReference type="InterPro" id="IPR000700">
    <property type="entry name" value="PAS-assoc_C"/>
</dbReference>